<reference evidence="3 4" key="2">
    <citation type="journal article" date="2005" name="Nature">
        <title>The map-based sequence of the rice genome.</title>
        <authorList>
            <consortium name="International rice genome sequencing project (IRGSP)"/>
            <person name="Matsumoto T."/>
            <person name="Wu J."/>
            <person name="Kanamori H."/>
            <person name="Katayose Y."/>
            <person name="Fujisawa M."/>
            <person name="Namiki N."/>
            <person name="Mizuno H."/>
            <person name="Yamamoto K."/>
            <person name="Antonio B.A."/>
            <person name="Baba T."/>
            <person name="Sakata K."/>
            <person name="Nagamura Y."/>
            <person name="Aoki H."/>
            <person name="Arikawa K."/>
            <person name="Arita K."/>
            <person name="Bito T."/>
            <person name="Chiden Y."/>
            <person name="Fujitsuka N."/>
            <person name="Fukunaka R."/>
            <person name="Hamada M."/>
            <person name="Harada C."/>
            <person name="Hayashi A."/>
            <person name="Hijishita S."/>
            <person name="Honda M."/>
            <person name="Hosokawa S."/>
            <person name="Ichikawa Y."/>
            <person name="Idonuma A."/>
            <person name="Iijima M."/>
            <person name="Ikeda M."/>
            <person name="Ikeno M."/>
            <person name="Ito K."/>
            <person name="Ito S."/>
            <person name="Ito T."/>
            <person name="Ito Y."/>
            <person name="Ito Y."/>
            <person name="Iwabuchi A."/>
            <person name="Kamiya K."/>
            <person name="Karasawa W."/>
            <person name="Kurita K."/>
            <person name="Katagiri S."/>
            <person name="Kikuta A."/>
            <person name="Kobayashi H."/>
            <person name="Kobayashi N."/>
            <person name="Machita K."/>
            <person name="Maehara T."/>
            <person name="Masukawa M."/>
            <person name="Mizubayashi T."/>
            <person name="Mukai Y."/>
            <person name="Nagasaki H."/>
            <person name="Nagata Y."/>
            <person name="Naito S."/>
            <person name="Nakashima M."/>
            <person name="Nakama Y."/>
            <person name="Nakamichi Y."/>
            <person name="Nakamura M."/>
            <person name="Meguro A."/>
            <person name="Negishi M."/>
            <person name="Ohta I."/>
            <person name="Ohta T."/>
            <person name="Okamoto M."/>
            <person name="Ono N."/>
            <person name="Saji S."/>
            <person name="Sakaguchi M."/>
            <person name="Sakai K."/>
            <person name="Shibata M."/>
            <person name="Shimokawa T."/>
            <person name="Song J."/>
            <person name="Takazaki Y."/>
            <person name="Terasawa K."/>
            <person name="Tsugane M."/>
            <person name="Tsuji K."/>
            <person name="Ueda S."/>
            <person name="Waki K."/>
            <person name="Yamagata H."/>
            <person name="Yamamoto M."/>
            <person name="Yamamoto S."/>
            <person name="Yamane H."/>
            <person name="Yoshiki S."/>
            <person name="Yoshihara R."/>
            <person name="Yukawa K."/>
            <person name="Zhong H."/>
            <person name="Yano M."/>
            <person name="Yuan Q."/>
            <person name="Ouyang S."/>
            <person name="Liu J."/>
            <person name="Jones K.M."/>
            <person name="Gansberger K."/>
            <person name="Moffat K."/>
            <person name="Hill J."/>
            <person name="Bera J."/>
            <person name="Fadrosh D."/>
            <person name="Jin S."/>
            <person name="Johri S."/>
            <person name="Kim M."/>
            <person name="Overton L."/>
            <person name="Reardon M."/>
            <person name="Tsitrin T."/>
            <person name="Vuong H."/>
            <person name="Weaver B."/>
            <person name="Ciecko A."/>
            <person name="Tallon L."/>
            <person name="Jackson J."/>
            <person name="Pai G."/>
            <person name="Aken S.V."/>
            <person name="Utterback T."/>
            <person name="Reidmuller S."/>
            <person name="Feldblyum T."/>
            <person name="Hsiao J."/>
            <person name="Zismann V."/>
            <person name="Iobst S."/>
            <person name="de Vazeille A.R."/>
            <person name="Buell C.R."/>
            <person name="Ying K."/>
            <person name="Li Y."/>
            <person name="Lu T."/>
            <person name="Huang Y."/>
            <person name="Zhao Q."/>
            <person name="Feng Q."/>
            <person name="Zhang L."/>
            <person name="Zhu J."/>
            <person name="Weng Q."/>
            <person name="Mu J."/>
            <person name="Lu Y."/>
            <person name="Fan D."/>
            <person name="Liu Y."/>
            <person name="Guan J."/>
            <person name="Zhang Y."/>
            <person name="Yu S."/>
            <person name="Liu X."/>
            <person name="Zhang Y."/>
            <person name="Hong G."/>
            <person name="Han B."/>
            <person name="Choisne N."/>
            <person name="Demange N."/>
            <person name="Orjeda G."/>
            <person name="Samain S."/>
            <person name="Cattolico L."/>
            <person name="Pelletier E."/>
            <person name="Couloux A."/>
            <person name="Segurens B."/>
            <person name="Wincker P."/>
            <person name="D'Hont A."/>
            <person name="Scarpelli C."/>
            <person name="Weissenbach J."/>
            <person name="Salanoubat M."/>
            <person name="Quetier F."/>
            <person name="Yu Y."/>
            <person name="Kim H.R."/>
            <person name="Rambo T."/>
            <person name="Currie J."/>
            <person name="Collura K."/>
            <person name="Luo M."/>
            <person name="Yang T."/>
            <person name="Ammiraju J.S.S."/>
            <person name="Engler F."/>
            <person name="Soderlund C."/>
            <person name="Wing R.A."/>
            <person name="Palmer L.E."/>
            <person name="de la Bastide M."/>
            <person name="Spiegel L."/>
            <person name="Nascimento L."/>
            <person name="Zutavern T."/>
            <person name="O'Shaughnessy A."/>
            <person name="Dike S."/>
            <person name="Dedhia N."/>
            <person name="Preston R."/>
            <person name="Balija V."/>
            <person name="McCombie W.R."/>
            <person name="Chow T."/>
            <person name="Chen H."/>
            <person name="Chung M."/>
            <person name="Chen C."/>
            <person name="Shaw J."/>
            <person name="Wu H."/>
            <person name="Hsiao K."/>
            <person name="Chao Y."/>
            <person name="Chu M."/>
            <person name="Cheng C."/>
            <person name="Hour A."/>
            <person name="Lee P."/>
            <person name="Lin S."/>
            <person name="Lin Y."/>
            <person name="Liou J."/>
            <person name="Liu S."/>
            <person name="Hsing Y."/>
            <person name="Raghuvanshi S."/>
            <person name="Mohanty A."/>
            <person name="Bharti A.K."/>
            <person name="Gaur A."/>
            <person name="Gupta V."/>
            <person name="Kumar D."/>
            <person name="Ravi V."/>
            <person name="Vij S."/>
            <person name="Kapur A."/>
            <person name="Khurana P."/>
            <person name="Khurana P."/>
            <person name="Khurana J.P."/>
            <person name="Tyagi A.K."/>
            <person name="Gaikwad K."/>
            <person name="Singh A."/>
            <person name="Dalal V."/>
            <person name="Srivastava S."/>
            <person name="Dixit A."/>
            <person name="Pal A.K."/>
            <person name="Ghazi I.A."/>
            <person name="Yadav M."/>
            <person name="Pandit A."/>
            <person name="Bhargava A."/>
            <person name="Sureshbabu K."/>
            <person name="Batra K."/>
            <person name="Sharma T.R."/>
            <person name="Mohapatra T."/>
            <person name="Singh N.K."/>
            <person name="Messing J."/>
            <person name="Nelson A.B."/>
            <person name="Fuks G."/>
            <person name="Kavchok S."/>
            <person name="Keizer G."/>
            <person name="Linton E."/>
            <person name="Llaca V."/>
            <person name="Song R."/>
            <person name="Tanyolac B."/>
            <person name="Young S."/>
            <person name="Ho-Il K."/>
            <person name="Hahn J.H."/>
            <person name="Sangsakoo G."/>
            <person name="Vanavichit A."/>
            <person name="de Mattos Luiz.A.T."/>
            <person name="Zimmer P.D."/>
            <person name="Malone G."/>
            <person name="Dellagostin O."/>
            <person name="de Oliveira A.C."/>
            <person name="Bevan M."/>
            <person name="Bancroft I."/>
            <person name="Minx P."/>
            <person name="Cordum H."/>
            <person name="Wilson R."/>
            <person name="Cheng Z."/>
            <person name="Jin W."/>
            <person name="Jiang J."/>
            <person name="Leong S.A."/>
            <person name="Iwama H."/>
            <person name="Gojobori T."/>
            <person name="Itoh T."/>
            <person name="Niimura Y."/>
            <person name="Fujii Y."/>
            <person name="Habara T."/>
            <person name="Sakai H."/>
            <person name="Sato Y."/>
            <person name="Wilson G."/>
            <person name="Kumar K."/>
            <person name="McCouch S."/>
            <person name="Juretic N."/>
            <person name="Hoen D."/>
            <person name="Wright S."/>
            <person name="Bruskiewich R."/>
            <person name="Bureau T."/>
            <person name="Miyao A."/>
            <person name="Hirochika H."/>
            <person name="Nishikawa T."/>
            <person name="Kadowaki K."/>
            <person name="Sugiura M."/>
            <person name="Burr B."/>
            <person name="Sasaki T."/>
        </authorList>
    </citation>
    <scope>NUCLEOTIDE SEQUENCE [LARGE SCALE GENOMIC DNA]</scope>
    <source>
        <strain evidence="4">cv. Nipponbare</strain>
    </source>
</reference>
<evidence type="ECO:0000313" key="2">
    <source>
        <dbReference type="EMBL" id="BAD81119.1"/>
    </source>
</evidence>
<gene>
    <name evidence="3" type="ordered locus">Os01g0277100</name>
    <name evidence="2" type="ORF">P0038F12.29</name>
</gene>
<evidence type="ECO:0000313" key="3">
    <source>
        <dbReference type="EMBL" id="BAF04648.1"/>
    </source>
</evidence>
<feature type="compositionally biased region" description="Low complexity" evidence="1">
    <location>
        <begin position="40"/>
        <end position="54"/>
    </location>
</feature>
<reference evidence="4" key="6">
    <citation type="journal article" date="2008" name="Nucleic Acids Res.">
        <title>The rice annotation project database (RAP-DB): 2008 update.</title>
        <authorList>
            <consortium name="The rice annotation project (RAP)"/>
        </authorList>
    </citation>
    <scope>GENOME REANNOTATION</scope>
    <source>
        <strain evidence="4">cv. Nipponbare</strain>
    </source>
</reference>
<dbReference type="EMBL" id="AP000836">
    <property type="protein sequence ID" value="BAD81119.1"/>
    <property type="molecule type" value="Genomic_DNA"/>
</dbReference>
<feature type="region of interest" description="Disordered" evidence="1">
    <location>
        <begin position="82"/>
        <end position="120"/>
    </location>
</feature>
<reference evidence="3" key="4">
    <citation type="journal article" date="2007" name="Genome Res.">
        <title>Curated Genome Annotation of Oryza sativa ssp. japonica and Comparative Genome Analysis with Arabidopsis thaliana.</title>
        <authorList>
            <consortium name="The Rice Annotation Project (RAP)"/>
            <person name="Itoh T."/>
            <person name="Tanaka T."/>
            <person name="Barrero R.A."/>
            <person name="Yamasaki C."/>
            <person name="Fujii Y."/>
            <person name="Hilton P.B."/>
            <person name="Antonio B.A."/>
            <person name="Aono H."/>
            <person name="Apweiler R."/>
            <person name="Bruskiewich R."/>
            <person name="Bureau T."/>
            <person name="Burr F."/>
            <person name="Costa de Oliveira A."/>
            <person name="Fuks G."/>
            <person name="Habara T."/>
            <person name="Haberer G."/>
            <person name="Han B."/>
            <person name="Harada E."/>
            <person name="Hiraki A.T."/>
            <person name="Hirochika H."/>
            <person name="Hoen D."/>
            <person name="Hokari H."/>
            <person name="Hosokawa S."/>
            <person name="Hsing Y."/>
            <person name="Ikawa H."/>
            <person name="Ikeo K."/>
            <person name="Imanishi T."/>
            <person name="Ito Y."/>
            <person name="Jaiswal P."/>
            <person name="Kanno M."/>
            <person name="Kawahara Y."/>
            <person name="Kawamura T."/>
            <person name="Kawashima H."/>
            <person name="Khurana J.P."/>
            <person name="Kikuchi S."/>
            <person name="Komatsu S."/>
            <person name="Koyanagi K.O."/>
            <person name="Kubooka H."/>
            <person name="Lieberherr D."/>
            <person name="Lin Y.C."/>
            <person name="Lonsdale D."/>
            <person name="Matsumoto T."/>
            <person name="Matsuya A."/>
            <person name="McCombie W.R."/>
            <person name="Messing J."/>
            <person name="Miyao A."/>
            <person name="Mulder N."/>
            <person name="Nagamura Y."/>
            <person name="Nam J."/>
            <person name="Namiki N."/>
            <person name="Numa H."/>
            <person name="Nurimoto S."/>
            <person name="O'donovan C."/>
            <person name="Ohyanagi H."/>
            <person name="Okido T."/>
            <person name="Oota S."/>
            <person name="Osato N."/>
            <person name="Palmer L.E."/>
            <person name="Quetier F."/>
            <person name="Raghuvanshi S."/>
            <person name="Saichi N."/>
            <person name="Sakai H."/>
            <person name="Sakai Y."/>
            <person name="Sakata K."/>
            <person name="Sakurai T."/>
            <person name="Sato F."/>
            <person name="Sato Y."/>
            <person name="Schoof H."/>
            <person name="Seki M."/>
            <person name="Shibata M."/>
            <person name="Shimizu Y."/>
            <person name="Shinozaki K."/>
            <person name="Shinso Y."/>
            <person name="Singh N.K."/>
            <person name="Smith-White B."/>
            <person name="Takeda J."/>
            <person name="Tanino M."/>
            <person name="Tatusova T."/>
            <person name="Thongjuea S."/>
            <person name="Todokoro F."/>
            <person name="Tsugane M."/>
            <person name="Tyagi A.K."/>
            <person name="Vanavichit A."/>
            <person name="Wang A."/>
            <person name="Wing R.A."/>
            <person name="Yamaguchi K."/>
            <person name="Yamamoto M."/>
            <person name="Yamamoto N."/>
            <person name="Yu Y."/>
            <person name="Zhang H."/>
            <person name="Zhao Q."/>
            <person name="Higo K."/>
            <person name="Burr B."/>
            <person name="Gojobori T."/>
            <person name="Sasaki T."/>
        </authorList>
    </citation>
    <scope>NUCLEOTIDE SEQUENCE</scope>
</reference>
<proteinExistence type="predicted"/>
<reference evidence="3" key="7">
    <citation type="submission" date="2012-08" db="EMBL/GenBank/DDBJ databases">
        <title>Oryza sativa nipponbare(GA3) genomic DNA, chromosome 1.</title>
        <authorList>
            <consortium name="IRGSP(International Rice Genome Sequencing Project)"/>
        </authorList>
    </citation>
    <scope>NUCLEOTIDE SEQUENCE</scope>
</reference>
<feature type="region of interest" description="Disordered" evidence="1">
    <location>
        <begin position="1"/>
        <end position="25"/>
    </location>
</feature>
<evidence type="ECO:0000256" key="1">
    <source>
        <dbReference type="SAM" id="MobiDB-lite"/>
    </source>
</evidence>
<dbReference type="Proteomes" id="UP000000763">
    <property type="component" value="Chromosome 1"/>
</dbReference>
<dbReference type="AlphaFoldDB" id="A0A0P0V1D1"/>
<dbReference type="Proteomes" id="UP000817658">
    <property type="component" value="Chromosome 1"/>
</dbReference>
<protein>
    <submittedName>
        <fullName evidence="3">Os01g0277100 protein</fullName>
    </submittedName>
</protein>
<reference evidence="3" key="8">
    <citation type="submission" date="2012-08" db="EMBL/GenBank/DDBJ databases">
        <title>The Second Rice Annotation Project Meeting (RAP2).</title>
        <authorList>
            <consortium name="The Rice Annotation Project (RAP)"/>
        </authorList>
    </citation>
    <scope>NUCLEOTIDE SEQUENCE</scope>
</reference>
<feature type="compositionally biased region" description="Polar residues" evidence="1">
    <location>
        <begin position="111"/>
        <end position="120"/>
    </location>
</feature>
<feature type="region of interest" description="Disordered" evidence="1">
    <location>
        <begin position="40"/>
        <end position="66"/>
    </location>
</feature>
<dbReference type="Gramene" id="Os01t0277100-01">
    <property type="protein sequence ID" value="Os01t0277100-01"/>
    <property type="gene ID" value="Os01g0277100"/>
</dbReference>
<name>A0A0P0V1D1_ORYSJ</name>
<sequence length="120" mass="12362">MLLKHAAAASPSSSPAGPPPPCRHNIAASRYAVAEVLPHGGARAAAASPSSSPAGRPPPRRHSSTLSAEALLHALAWRPTVELGRKRMQRRRSRSSRAGSDEPAAAVVLSHTLSATPGKS</sequence>
<dbReference type="KEGG" id="dosa:Os01g0277100"/>
<reference evidence="3" key="5">
    <citation type="journal article" date="2008" name="Nucleic Acids Res.">
        <title>The Rice Annotation Project Database (RAP-DB): 2008 update.</title>
        <authorList>
            <consortium name="The Rice Annotation Project (RAP)"/>
            <person name="Tanaka T."/>
            <person name="Antonio B.A."/>
            <person name="Kikuchi S."/>
            <person name="Matsumoto T."/>
            <person name="Nagamura Y."/>
            <person name="Numa H."/>
            <person name="Sakai H."/>
            <person name="Wu J."/>
            <person name="Itoh T."/>
            <person name="Sasaki T."/>
            <person name="Aono R."/>
            <person name="Fujii Y."/>
            <person name="Habara T."/>
            <person name="Harada E."/>
            <person name="Kanno M."/>
            <person name="Kawahara Y."/>
            <person name="Kawashima H."/>
            <person name="Kubooka H."/>
            <person name="Matsuya A."/>
            <person name="Nakaoka H."/>
            <person name="Saichi N."/>
            <person name="Sanbonmatsu R."/>
            <person name="Sato Y."/>
            <person name="Shinso Y."/>
            <person name="Suzuki M."/>
            <person name="Takeda J."/>
            <person name="Tanino M."/>
            <person name="Todokoro F."/>
            <person name="Yamaguchi K."/>
            <person name="Yamamoto N."/>
            <person name="Yamasaki C."/>
            <person name="Imanishi T."/>
            <person name="Okido T."/>
            <person name="Tada M."/>
            <person name="Ikeo K."/>
            <person name="Tateno Y."/>
            <person name="Gojobori T."/>
            <person name="Lin Y.C."/>
            <person name="Wei F.J."/>
            <person name="Hsing Y.I."/>
            <person name="Zhao Q."/>
            <person name="Han B."/>
            <person name="Kramer M.R."/>
            <person name="McCombie R.W."/>
            <person name="Lonsdale D."/>
            <person name="O'Donovan C.C."/>
            <person name="Whitfield E.J."/>
            <person name="Apweiler R."/>
            <person name="Koyanagi K.O."/>
            <person name="Khurana J.P."/>
            <person name="Raghuvanshi S."/>
            <person name="Singh N.K."/>
            <person name="Tyagi A.K."/>
            <person name="Haberer G."/>
            <person name="Fujisawa M."/>
            <person name="Hosokawa S."/>
            <person name="Ito Y."/>
            <person name="Ikawa H."/>
            <person name="Shibata M."/>
            <person name="Yamamoto M."/>
            <person name="Bruskiewich R.M."/>
            <person name="Hoen D.R."/>
            <person name="Bureau TE."/>
            <person name="Namiki N."/>
            <person name="Ohyanagi H."/>
            <person name="Sakai Y."/>
            <person name="Nobushima S."/>
            <person name="Sakata K."/>
            <person name="Barrero R.A."/>
            <person name="Sato Y."/>
            <person name="Souvorov A."/>
            <person name="Smith-White B."/>
            <person name="Tatusova T."/>
            <person name="An S."/>
            <person name="An G."/>
            <person name="OOta S."/>
            <person name="Fuks G."/>
            <person name="Messing J."/>
            <person name="Christie K.R."/>
            <person name="Lieberherr D."/>
            <person name="Kim H."/>
            <person name="Zuccolo A."/>
            <person name="Wing R.A."/>
            <person name="Nobuta K."/>
            <person name="Green P.J."/>
            <person name="Lu C."/>
            <person name="Meyers BC."/>
            <person name="Chaparro C."/>
            <person name="Piegu B."/>
            <person name="Panaud O."/>
            <person name="Echeverria M."/>
        </authorList>
    </citation>
    <scope>NUCLEOTIDE SEQUENCE</scope>
</reference>
<organism evidence="2">
    <name type="scientific">Oryza sativa subsp. japonica</name>
    <name type="common">Rice</name>
    <dbReference type="NCBI Taxonomy" id="39947"/>
    <lineage>
        <taxon>Eukaryota</taxon>
        <taxon>Viridiplantae</taxon>
        <taxon>Streptophyta</taxon>
        <taxon>Embryophyta</taxon>
        <taxon>Tracheophyta</taxon>
        <taxon>Spermatophyta</taxon>
        <taxon>Magnoliopsida</taxon>
        <taxon>Liliopsida</taxon>
        <taxon>Poales</taxon>
        <taxon>Poaceae</taxon>
        <taxon>BOP clade</taxon>
        <taxon>Oryzoideae</taxon>
        <taxon>Oryzeae</taxon>
        <taxon>Oryzinae</taxon>
        <taxon>Oryza</taxon>
        <taxon>Oryza sativa</taxon>
    </lineage>
</organism>
<accession>A0A0P0V1D1</accession>
<evidence type="ECO:0000313" key="4">
    <source>
        <dbReference type="Proteomes" id="UP000000763"/>
    </source>
</evidence>
<feature type="compositionally biased region" description="Basic residues" evidence="1">
    <location>
        <begin position="86"/>
        <end position="95"/>
    </location>
</feature>
<dbReference type="EMBL" id="AP008207">
    <property type="protein sequence ID" value="BAF04648.1"/>
    <property type="molecule type" value="Genomic_DNA"/>
</dbReference>
<feature type="compositionally biased region" description="Low complexity" evidence="1">
    <location>
        <begin position="1"/>
        <end position="15"/>
    </location>
</feature>
<reference evidence="2" key="1">
    <citation type="journal article" date="2002" name="Nature">
        <title>The genome sequence and structure of rice chromosome 1.</title>
        <authorList>
            <person name="Sasaki T."/>
            <person name="Matsumoto T."/>
            <person name="Yamamoto K."/>
            <person name="Sakata K."/>
            <person name="Baba T."/>
            <person name="Katayose Y."/>
            <person name="Wu J."/>
            <person name="Niimura Y."/>
            <person name="Cheng Z."/>
            <person name="Nagamura Y."/>
            <person name="Antonio B.A."/>
            <person name="Kanamori H."/>
            <person name="Hosokawa S."/>
            <person name="Masukawa M."/>
            <person name="Arikawa K."/>
            <person name="Chiden Y."/>
            <person name="Hayashi M."/>
            <person name="Okamoto M."/>
            <person name="Ando T."/>
            <person name="Aoki H."/>
            <person name="Arita K."/>
            <person name="Hamada M."/>
            <person name="Harada C."/>
            <person name="Hijishita S."/>
            <person name="Honda M."/>
            <person name="Ichikawa Y."/>
            <person name="Idonuma A."/>
            <person name="Iijima M."/>
            <person name="Ikeda M."/>
            <person name="Ikeno M."/>
            <person name="Itoh S."/>
            <person name="Itoh T."/>
            <person name="Itoh Y."/>
            <person name="Itoh Y."/>
            <person name="Iwabuchi A."/>
            <person name="Kamiya K."/>
            <person name="Karasawa W."/>
            <person name="Katagiri S."/>
            <person name="Kikuta A."/>
            <person name="Kobayashi N."/>
            <person name="Kono I."/>
            <person name="Machita K."/>
            <person name="Maehara T."/>
            <person name="Mizuno H."/>
            <person name="Mizubayashi T."/>
            <person name="Mukai Y."/>
            <person name="Nagasaki H."/>
            <person name="Nakashima M."/>
            <person name="Nakama Y."/>
            <person name="Nakamichi Y."/>
            <person name="Nakamura M."/>
            <person name="Namiki N."/>
            <person name="Negishi M."/>
            <person name="Ohta I."/>
            <person name="Ono N."/>
            <person name="Saji S."/>
            <person name="Sakai K."/>
            <person name="Shibata M."/>
            <person name="Shimokawa T."/>
            <person name="Shomura A."/>
            <person name="Song J."/>
            <person name="Takazaki Y."/>
            <person name="Terasawa K."/>
            <person name="Tsuji K."/>
            <person name="Waki K."/>
            <person name="Yamagata H."/>
            <person name="Yamane H."/>
            <person name="Yoshiki S."/>
            <person name="Yoshihara R."/>
            <person name="Yukawa K."/>
            <person name="Zhong H."/>
            <person name="Iwama H."/>
            <person name="Endo T."/>
            <person name="Ito H."/>
            <person name="Hahn J.H."/>
            <person name="Kim H.I."/>
            <person name="Eun M.Y."/>
            <person name="Yano M."/>
            <person name="Jiang J."/>
            <person name="Gojobori T."/>
        </authorList>
    </citation>
    <scope>NUCLEOTIDE SEQUENCE</scope>
</reference>
<reference evidence="3" key="3">
    <citation type="journal article" date="2006" name="Nucleic Acids Res.">
        <title>The Rice Annotation Project Database (RAP-DB): hub for Oryza sativa ssp. japonica genome information.</title>
        <authorList>
            <person name="Ohyanagi H."/>
            <person name="Tanaka T."/>
            <person name="Sakai H."/>
            <person name="Shigemoto Y."/>
            <person name="Yamaguchi K."/>
            <person name="Habara T."/>
            <person name="Fujii Y."/>
            <person name="Antonio B.A."/>
            <person name="Nagamura Y."/>
            <person name="Imanishi T."/>
            <person name="Ikeo K."/>
            <person name="Itoh T."/>
            <person name="Gojobori T."/>
            <person name="Sasaki T."/>
        </authorList>
    </citation>
    <scope>NUCLEOTIDE SEQUENCE</scope>
</reference>